<evidence type="ECO:0000256" key="4">
    <source>
        <dbReference type="ARBA" id="ARBA00023140"/>
    </source>
</evidence>
<dbReference type="Gene3D" id="3.40.50.12780">
    <property type="entry name" value="N-terminal domain of ligase-like"/>
    <property type="match status" value="1"/>
</dbReference>
<feature type="non-terminal residue" evidence="7">
    <location>
        <position position="1"/>
    </location>
</feature>
<dbReference type="Proteomes" id="UP000792457">
    <property type="component" value="Unassembled WGS sequence"/>
</dbReference>
<dbReference type="Pfam" id="PF00501">
    <property type="entry name" value="AMP-binding"/>
    <property type="match status" value="1"/>
</dbReference>
<dbReference type="InterPro" id="IPR045851">
    <property type="entry name" value="AMP-bd_C_sf"/>
</dbReference>
<evidence type="ECO:0000256" key="3">
    <source>
        <dbReference type="ARBA" id="ARBA00022598"/>
    </source>
</evidence>
<organism evidence="7 8">
    <name type="scientific">Ladona fulva</name>
    <name type="common">Scarce chaser dragonfly</name>
    <name type="synonym">Libellula fulva</name>
    <dbReference type="NCBI Taxonomy" id="123851"/>
    <lineage>
        <taxon>Eukaryota</taxon>
        <taxon>Metazoa</taxon>
        <taxon>Ecdysozoa</taxon>
        <taxon>Arthropoda</taxon>
        <taxon>Hexapoda</taxon>
        <taxon>Insecta</taxon>
        <taxon>Pterygota</taxon>
        <taxon>Palaeoptera</taxon>
        <taxon>Odonata</taxon>
        <taxon>Epiprocta</taxon>
        <taxon>Anisoptera</taxon>
        <taxon>Libelluloidea</taxon>
        <taxon>Libellulidae</taxon>
        <taxon>Ladona</taxon>
    </lineage>
</organism>
<dbReference type="EMBL" id="KZ308753">
    <property type="protein sequence ID" value="KAG8233935.1"/>
    <property type="molecule type" value="Genomic_DNA"/>
</dbReference>
<dbReference type="PANTHER" id="PTHR24096">
    <property type="entry name" value="LONG-CHAIN-FATTY-ACID--COA LIGASE"/>
    <property type="match status" value="1"/>
</dbReference>
<sequence>MTETLVVSSLSTGQFQDPRSLKAESRKTKVIKLGDDYHVSCGTLLPLAQAKIVDIETEKTLGRKEKGKLFIKSPYIMKGYLKSENSKGSEIDADGWLDTGDIGFFDEDGHLYVVDRLKEIFKYNMYMVSPAEIERIIGEHPAILSAAVVGVPNEETTSAARAYVIVKPGCTVSEDEIKKHVA</sequence>
<evidence type="ECO:0000256" key="1">
    <source>
        <dbReference type="ARBA" id="ARBA00004275"/>
    </source>
</evidence>
<comment type="subcellular location">
    <subcellularLocation>
        <location evidence="1">Peroxisome</location>
    </subcellularLocation>
</comment>
<evidence type="ECO:0000256" key="2">
    <source>
        <dbReference type="ARBA" id="ARBA00006432"/>
    </source>
</evidence>
<protein>
    <submittedName>
        <fullName evidence="7">Uncharacterized protein</fullName>
    </submittedName>
</protein>
<proteinExistence type="inferred from homology"/>
<reference evidence="7" key="1">
    <citation type="submission" date="2013-04" db="EMBL/GenBank/DDBJ databases">
        <authorList>
            <person name="Qu J."/>
            <person name="Murali S.C."/>
            <person name="Bandaranaike D."/>
            <person name="Bellair M."/>
            <person name="Blankenburg K."/>
            <person name="Chao H."/>
            <person name="Dinh H."/>
            <person name="Doddapaneni H."/>
            <person name="Downs B."/>
            <person name="Dugan-Rocha S."/>
            <person name="Elkadiri S."/>
            <person name="Gnanaolivu R.D."/>
            <person name="Hernandez B."/>
            <person name="Javaid M."/>
            <person name="Jayaseelan J.C."/>
            <person name="Lee S."/>
            <person name="Li M."/>
            <person name="Ming W."/>
            <person name="Munidasa M."/>
            <person name="Muniz J."/>
            <person name="Nguyen L."/>
            <person name="Ongeri F."/>
            <person name="Osuji N."/>
            <person name="Pu L.-L."/>
            <person name="Puazo M."/>
            <person name="Qu C."/>
            <person name="Quiroz J."/>
            <person name="Raj R."/>
            <person name="Weissenberger G."/>
            <person name="Xin Y."/>
            <person name="Zou X."/>
            <person name="Han Y."/>
            <person name="Richards S."/>
            <person name="Worley K."/>
            <person name="Muzny D."/>
            <person name="Gibbs R."/>
        </authorList>
    </citation>
    <scope>NUCLEOTIDE SEQUENCE</scope>
    <source>
        <strain evidence="7">Sampled in the wild</strain>
    </source>
</reference>
<evidence type="ECO:0000259" key="5">
    <source>
        <dbReference type="Pfam" id="PF00501"/>
    </source>
</evidence>
<gene>
    <name evidence="7" type="ORF">J437_LFUL005141</name>
</gene>
<evidence type="ECO:0000313" key="7">
    <source>
        <dbReference type="EMBL" id="KAG8233935.1"/>
    </source>
</evidence>
<dbReference type="AlphaFoldDB" id="A0A8K0KFI7"/>
<keyword evidence="3" id="KW-0436">Ligase</keyword>
<dbReference type="GO" id="GO:0005777">
    <property type="term" value="C:peroxisome"/>
    <property type="evidence" value="ECO:0007669"/>
    <property type="project" value="UniProtKB-SubCell"/>
</dbReference>
<dbReference type="Gene3D" id="3.30.300.30">
    <property type="match status" value="1"/>
</dbReference>
<dbReference type="Pfam" id="PF13193">
    <property type="entry name" value="AMP-binding_C"/>
    <property type="match status" value="1"/>
</dbReference>
<dbReference type="InterPro" id="IPR025110">
    <property type="entry name" value="AMP-bd_C"/>
</dbReference>
<accession>A0A8K0KFI7</accession>
<reference evidence="7" key="2">
    <citation type="submission" date="2017-10" db="EMBL/GenBank/DDBJ databases">
        <title>Ladona fulva Genome sequencing and assembly.</title>
        <authorList>
            <person name="Murali S."/>
            <person name="Richards S."/>
            <person name="Bandaranaike D."/>
            <person name="Bellair M."/>
            <person name="Blankenburg K."/>
            <person name="Chao H."/>
            <person name="Dinh H."/>
            <person name="Doddapaneni H."/>
            <person name="Dugan-Rocha S."/>
            <person name="Elkadiri S."/>
            <person name="Gnanaolivu R."/>
            <person name="Hernandez B."/>
            <person name="Skinner E."/>
            <person name="Javaid M."/>
            <person name="Lee S."/>
            <person name="Li M."/>
            <person name="Ming W."/>
            <person name="Munidasa M."/>
            <person name="Muniz J."/>
            <person name="Nguyen L."/>
            <person name="Hughes D."/>
            <person name="Osuji N."/>
            <person name="Pu L.-L."/>
            <person name="Puazo M."/>
            <person name="Qu C."/>
            <person name="Quiroz J."/>
            <person name="Raj R."/>
            <person name="Weissenberger G."/>
            <person name="Xin Y."/>
            <person name="Zou X."/>
            <person name="Han Y."/>
            <person name="Worley K."/>
            <person name="Muzny D."/>
            <person name="Gibbs R."/>
        </authorList>
    </citation>
    <scope>NUCLEOTIDE SEQUENCE</scope>
    <source>
        <strain evidence="7">Sampled in the wild</strain>
    </source>
</reference>
<keyword evidence="8" id="KW-1185">Reference proteome</keyword>
<dbReference type="GO" id="GO:0016405">
    <property type="term" value="F:CoA-ligase activity"/>
    <property type="evidence" value="ECO:0007669"/>
    <property type="project" value="TreeGrafter"/>
</dbReference>
<dbReference type="InterPro" id="IPR042099">
    <property type="entry name" value="ANL_N_sf"/>
</dbReference>
<comment type="caution">
    <text evidence="7">The sequence shown here is derived from an EMBL/GenBank/DDBJ whole genome shotgun (WGS) entry which is preliminary data.</text>
</comment>
<evidence type="ECO:0000313" key="8">
    <source>
        <dbReference type="Proteomes" id="UP000792457"/>
    </source>
</evidence>
<comment type="similarity">
    <text evidence="2">Belongs to the ATP-dependent AMP-binding enzyme family.</text>
</comment>
<feature type="domain" description="AMP-binding enzyme C-terminal" evidence="6">
    <location>
        <begin position="132"/>
        <end position="181"/>
    </location>
</feature>
<name>A0A8K0KFI7_LADFU</name>
<dbReference type="InterPro" id="IPR000873">
    <property type="entry name" value="AMP-dep_synth/lig_dom"/>
</dbReference>
<feature type="domain" description="AMP-dependent synthetase/ligase" evidence="5">
    <location>
        <begin position="1"/>
        <end position="81"/>
    </location>
</feature>
<dbReference type="SUPFAM" id="SSF56801">
    <property type="entry name" value="Acetyl-CoA synthetase-like"/>
    <property type="match status" value="1"/>
</dbReference>
<keyword evidence="4" id="KW-0576">Peroxisome</keyword>
<dbReference type="PANTHER" id="PTHR24096:SF149">
    <property type="entry name" value="AMP-BINDING DOMAIN-CONTAINING PROTEIN-RELATED"/>
    <property type="match status" value="1"/>
</dbReference>
<evidence type="ECO:0000259" key="6">
    <source>
        <dbReference type="Pfam" id="PF13193"/>
    </source>
</evidence>
<dbReference type="OrthoDB" id="10253869at2759"/>